<feature type="transmembrane region" description="Helical" evidence="6">
    <location>
        <begin position="311"/>
        <end position="330"/>
    </location>
</feature>
<dbReference type="RefSeq" id="WP_243802197.1">
    <property type="nucleotide sequence ID" value="NZ_CP094669.1"/>
</dbReference>
<keyword evidence="2" id="KW-1003">Cell membrane</keyword>
<evidence type="ECO:0000256" key="2">
    <source>
        <dbReference type="ARBA" id="ARBA00022475"/>
    </source>
</evidence>
<accession>A0ABY4D4E3</accession>
<dbReference type="EMBL" id="CP094669">
    <property type="protein sequence ID" value="UOG76902.1"/>
    <property type="molecule type" value="Genomic_DNA"/>
</dbReference>
<sequence>MPPSSTSATEAAPSTRRFVRGSLGSGIGLGARAAGALALNKLLAVYGGPGGLTLLAHFQNLLALFTALPNDGTHVGVVKYLAPLQPTGKRYSAWLGAAVALNSAVLLIGLLAVWLLPGPLVGVFQPSAGWLALFGLGIVMVATYGLLSTVLLAAGRLRSYITLTVVLSVLGPVAVAAVLRWPKDMPVDVSRVLLAYLLAQGCVLFPALGLARHHGLLPPLSGRLSRGAVRGLSKFLLMAVGLLLFGKAVDFGVRELLVRQFGLAETDLWQAVVKLSDNYTMVLAAVMSSVYYPRLAALATQPAAQKQWVRTVLQLLVPLLTAGLLLLYEVRNWLLPLVFEARFAAAADLLAPQLLADWLRFISWPLIMVFTAQARVGRYVAVQAGSAMVYAVALGLLLPRFGLLGALLAGVGRYALLLLWCGWYFRRYWRRGNS</sequence>
<feature type="transmembrane region" description="Helical" evidence="6">
    <location>
        <begin position="404"/>
        <end position="425"/>
    </location>
</feature>
<evidence type="ECO:0000256" key="1">
    <source>
        <dbReference type="ARBA" id="ARBA00004651"/>
    </source>
</evidence>
<feature type="transmembrane region" description="Helical" evidence="6">
    <location>
        <begin position="193"/>
        <end position="211"/>
    </location>
</feature>
<feature type="transmembrane region" description="Helical" evidence="6">
    <location>
        <begin position="379"/>
        <end position="398"/>
    </location>
</feature>
<evidence type="ECO:0000256" key="5">
    <source>
        <dbReference type="ARBA" id="ARBA00023136"/>
    </source>
</evidence>
<feature type="transmembrane region" description="Helical" evidence="6">
    <location>
        <begin position="128"/>
        <end position="153"/>
    </location>
</feature>
<keyword evidence="3 6" id="KW-0812">Transmembrane</keyword>
<gene>
    <name evidence="7" type="ORF">MTX78_09945</name>
</gene>
<evidence type="ECO:0000256" key="4">
    <source>
        <dbReference type="ARBA" id="ARBA00022989"/>
    </source>
</evidence>
<feature type="transmembrane region" description="Helical" evidence="6">
    <location>
        <begin position="93"/>
        <end position="116"/>
    </location>
</feature>
<feature type="transmembrane region" description="Helical" evidence="6">
    <location>
        <begin position="350"/>
        <end position="372"/>
    </location>
</feature>
<evidence type="ECO:0000313" key="8">
    <source>
        <dbReference type="Proteomes" id="UP000831113"/>
    </source>
</evidence>
<feature type="transmembrane region" description="Helical" evidence="6">
    <location>
        <begin position="279"/>
        <end position="299"/>
    </location>
</feature>
<dbReference type="InterPro" id="IPR050833">
    <property type="entry name" value="Poly_Biosynth_Transport"/>
</dbReference>
<evidence type="ECO:0000256" key="6">
    <source>
        <dbReference type="SAM" id="Phobius"/>
    </source>
</evidence>
<reference evidence="7 8" key="1">
    <citation type="submission" date="2022-03" db="EMBL/GenBank/DDBJ databases">
        <title>Hymenobactersp. isolated from the air.</title>
        <authorList>
            <person name="Won M."/>
            <person name="Kwon S.-W."/>
        </authorList>
    </citation>
    <scope>NUCLEOTIDE SEQUENCE [LARGE SCALE GENOMIC DNA]</scope>
    <source>
        <strain evidence="7 8">KACC 21982</strain>
    </source>
</reference>
<keyword evidence="8" id="KW-1185">Reference proteome</keyword>
<protein>
    <recommendedName>
        <fullName evidence="9">O-antigen translocase</fullName>
    </recommendedName>
</protein>
<proteinExistence type="predicted"/>
<name>A0ABY4D4E3_9BACT</name>
<keyword evidence="5 6" id="KW-0472">Membrane</keyword>
<dbReference type="PANTHER" id="PTHR30250:SF30">
    <property type="entry name" value="LIPID III FLIPPASE"/>
    <property type="match status" value="1"/>
</dbReference>
<feature type="transmembrane region" description="Helical" evidence="6">
    <location>
        <begin position="232"/>
        <end position="249"/>
    </location>
</feature>
<feature type="transmembrane region" description="Helical" evidence="6">
    <location>
        <begin position="160"/>
        <end position="181"/>
    </location>
</feature>
<dbReference type="PANTHER" id="PTHR30250">
    <property type="entry name" value="PST FAMILY PREDICTED COLANIC ACID TRANSPORTER"/>
    <property type="match status" value="1"/>
</dbReference>
<comment type="subcellular location">
    <subcellularLocation>
        <location evidence="1">Cell membrane</location>
        <topology evidence="1">Multi-pass membrane protein</topology>
    </subcellularLocation>
</comment>
<evidence type="ECO:0000313" key="7">
    <source>
        <dbReference type="EMBL" id="UOG76902.1"/>
    </source>
</evidence>
<evidence type="ECO:0008006" key="9">
    <source>
        <dbReference type="Google" id="ProtNLM"/>
    </source>
</evidence>
<organism evidence="7 8">
    <name type="scientific">Hymenobacter tibetensis</name>
    <dbReference type="NCBI Taxonomy" id="497967"/>
    <lineage>
        <taxon>Bacteria</taxon>
        <taxon>Pseudomonadati</taxon>
        <taxon>Bacteroidota</taxon>
        <taxon>Cytophagia</taxon>
        <taxon>Cytophagales</taxon>
        <taxon>Hymenobacteraceae</taxon>
        <taxon>Hymenobacter</taxon>
    </lineage>
</organism>
<dbReference type="Proteomes" id="UP000831113">
    <property type="component" value="Chromosome"/>
</dbReference>
<keyword evidence="4 6" id="KW-1133">Transmembrane helix</keyword>
<evidence type="ECO:0000256" key="3">
    <source>
        <dbReference type="ARBA" id="ARBA00022692"/>
    </source>
</evidence>